<dbReference type="Proteomes" id="UP000593966">
    <property type="component" value="Chromosome"/>
</dbReference>
<dbReference type="RefSeq" id="WP_180045914.1">
    <property type="nucleotide sequence ID" value="NZ_CP048659.1"/>
</dbReference>
<accession>A0A7S6VUW3</accession>
<dbReference type="EMBL" id="CP048659">
    <property type="protein sequence ID" value="QOW45182.1"/>
    <property type="molecule type" value="Genomic_DNA"/>
</dbReference>
<evidence type="ECO:0000313" key="1">
    <source>
        <dbReference type="EMBL" id="QOW45182.1"/>
    </source>
</evidence>
<protein>
    <submittedName>
        <fullName evidence="1">Uncharacterized protein</fullName>
    </submittedName>
</protein>
<organism evidence="1 2">
    <name type="scientific">Acinetobacter piscicola</name>
    <dbReference type="NCBI Taxonomy" id="2006115"/>
    <lineage>
        <taxon>Bacteria</taxon>
        <taxon>Pseudomonadati</taxon>
        <taxon>Pseudomonadota</taxon>
        <taxon>Gammaproteobacteria</taxon>
        <taxon>Moraxellales</taxon>
        <taxon>Moraxellaceae</taxon>
        <taxon>Acinetobacter</taxon>
    </lineage>
</organism>
<keyword evidence="2" id="KW-1185">Reference proteome</keyword>
<name>A0A7S6VUW3_9GAMM</name>
<evidence type="ECO:0000313" key="2">
    <source>
        <dbReference type="Proteomes" id="UP000593966"/>
    </source>
</evidence>
<gene>
    <name evidence="1" type="ORF">G0028_04280</name>
</gene>
<reference evidence="1 2" key="1">
    <citation type="submission" date="2020-02" db="EMBL/GenBank/DDBJ databases">
        <title>Tigecycline-resistant Acinetobacter species from pigs and migratory birds.</title>
        <authorList>
            <person name="Chen C."/>
            <person name="Sun J."/>
            <person name="Liao X.-P."/>
            <person name="Liu Y.-H."/>
        </authorList>
    </citation>
    <scope>NUCLEOTIDE SEQUENCE [LARGE SCALE GENOMIC DNA]</scope>
    <source>
        <strain evidence="1 2">YH12207_T</strain>
    </source>
</reference>
<sequence>MDNLLAISENYKIINAHETVYLITPKNPHSPYDIIIGDFYGNPEVAIIDHNENWCISAGCGFILYYLNEPFKSYSYNTFNNQYDEYYRDPPNMWWIENLQQISDSEILITKEFGEQYIFNIQTKQFTVQNGE</sequence>
<proteinExistence type="predicted"/>
<dbReference type="AlphaFoldDB" id="A0A7S6VUW3"/>